<proteinExistence type="predicted"/>
<dbReference type="EMBL" id="JWZT01002990">
    <property type="protein sequence ID" value="KII67952.1"/>
    <property type="molecule type" value="Genomic_DNA"/>
</dbReference>
<evidence type="ECO:0000313" key="1">
    <source>
        <dbReference type="EMBL" id="KII67952.1"/>
    </source>
</evidence>
<accession>A0A0C2N233</accession>
<comment type="caution">
    <text evidence="1">The sequence shown here is derived from an EMBL/GenBank/DDBJ whole genome shotgun (WGS) entry which is preliminary data.</text>
</comment>
<gene>
    <name evidence="1" type="ORF">RF11_01953</name>
</gene>
<evidence type="ECO:0000313" key="2">
    <source>
        <dbReference type="Proteomes" id="UP000031668"/>
    </source>
</evidence>
<dbReference type="Proteomes" id="UP000031668">
    <property type="component" value="Unassembled WGS sequence"/>
</dbReference>
<protein>
    <submittedName>
        <fullName evidence="1">Uncharacterized protein</fullName>
    </submittedName>
</protein>
<dbReference type="AlphaFoldDB" id="A0A0C2N233"/>
<name>A0A0C2N233_THEKT</name>
<sequence>MTDVIPATYLFMEANEMKYSLEYISKACGETLSVTYGLNPKVATTIDFSLKLHPDVPPFAEYELYFSNENQDRLIELEDDNVYLNLHIDFNRRGYAVCCLFISYCLAEQMLVFCLSLCLLEAVQSEKIYLNRYSILKMPTNERLEISLSTSFKLTIRIDVADDVTGVFSNRLNFDVYGWRFPCQSVYVHTNHKKTTFVLVDAWQNVRVYFNISDFYGDFRATARFFFQTNVVLVPYSRTELQISNLHFLHFSDPARHHMFQTNWIPLVADGEQVTTCIIRGHVGEIVDKTYKRNLIDRRSFLKTRRNKFTSISLKKRLNSDQYYQCKTRGTTTKRPLSRCH</sequence>
<organism evidence="1 2">
    <name type="scientific">Thelohanellus kitauei</name>
    <name type="common">Myxosporean</name>
    <dbReference type="NCBI Taxonomy" id="669202"/>
    <lineage>
        <taxon>Eukaryota</taxon>
        <taxon>Metazoa</taxon>
        <taxon>Cnidaria</taxon>
        <taxon>Myxozoa</taxon>
        <taxon>Myxosporea</taxon>
        <taxon>Bivalvulida</taxon>
        <taxon>Platysporina</taxon>
        <taxon>Myxobolidae</taxon>
        <taxon>Thelohanellus</taxon>
    </lineage>
</organism>
<keyword evidence="2" id="KW-1185">Reference proteome</keyword>
<reference evidence="1 2" key="1">
    <citation type="journal article" date="2014" name="Genome Biol. Evol.">
        <title>The genome of the myxosporean Thelohanellus kitauei shows adaptations to nutrient acquisition within its fish host.</title>
        <authorList>
            <person name="Yang Y."/>
            <person name="Xiong J."/>
            <person name="Zhou Z."/>
            <person name="Huo F."/>
            <person name="Miao W."/>
            <person name="Ran C."/>
            <person name="Liu Y."/>
            <person name="Zhang J."/>
            <person name="Feng J."/>
            <person name="Wang M."/>
            <person name="Wang M."/>
            <person name="Wang L."/>
            <person name="Yao B."/>
        </authorList>
    </citation>
    <scope>NUCLEOTIDE SEQUENCE [LARGE SCALE GENOMIC DNA]</scope>
    <source>
        <strain evidence="1">Wuqing</strain>
    </source>
</reference>